<dbReference type="Proteomes" id="UP001229421">
    <property type="component" value="Unassembled WGS sequence"/>
</dbReference>
<keyword evidence="2" id="KW-1185">Reference proteome</keyword>
<name>A0AAD8K0E3_TARER</name>
<gene>
    <name evidence="1" type="ORF">QVD17_29851</name>
</gene>
<proteinExistence type="predicted"/>
<dbReference type="AlphaFoldDB" id="A0AAD8K0E3"/>
<dbReference type="EMBL" id="JAUHHV010000008">
    <property type="protein sequence ID" value="KAK1414110.1"/>
    <property type="molecule type" value="Genomic_DNA"/>
</dbReference>
<evidence type="ECO:0000313" key="2">
    <source>
        <dbReference type="Proteomes" id="UP001229421"/>
    </source>
</evidence>
<comment type="caution">
    <text evidence="1">The sequence shown here is derived from an EMBL/GenBank/DDBJ whole genome shotgun (WGS) entry which is preliminary data.</text>
</comment>
<sequence>MSLKPILKKKKQRKRVGVHFSQYLSHTYTNTPTSVCTCVYIYIYVHVSIYTIKSESILIFFQNPVLFMVI</sequence>
<protein>
    <submittedName>
        <fullName evidence="1">Uncharacterized protein</fullName>
    </submittedName>
</protein>
<organism evidence="1 2">
    <name type="scientific">Tagetes erecta</name>
    <name type="common">African marigold</name>
    <dbReference type="NCBI Taxonomy" id="13708"/>
    <lineage>
        <taxon>Eukaryota</taxon>
        <taxon>Viridiplantae</taxon>
        <taxon>Streptophyta</taxon>
        <taxon>Embryophyta</taxon>
        <taxon>Tracheophyta</taxon>
        <taxon>Spermatophyta</taxon>
        <taxon>Magnoliopsida</taxon>
        <taxon>eudicotyledons</taxon>
        <taxon>Gunneridae</taxon>
        <taxon>Pentapetalae</taxon>
        <taxon>asterids</taxon>
        <taxon>campanulids</taxon>
        <taxon>Asterales</taxon>
        <taxon>Asteraceae</taxon>
        <taxon>Asteroideae</taxon>
        <taxon>Heliantheae alliance</taxon>
        <taxon>Tageteae</taxon>
        <taxon>Tagetes</taxon>
    </lineage>
</organism>
<accession>A0AAD8K0E3</accession>
<evidence type="ECO:0000313" key="1">
    <source>
        <dbReference type="EMBL" id="KAK1414110.1"/>
    </source>
</evidence>
<reference evidence="1" key="1">
    <citation type="journal article" date="2023" name="bioRxiv">
        <title>Improved chromosome-level genome assembly for marigold (Tagetes erecta).</title>
        <authorList>
            <person name="Jiang F."/>
            <person name="Yuan L."/>
            <person name="Wang S."/>
            <person name="Wang H."/>
            <person name="Xu D."/>
            <person name="Wang A."/>
            <person name="Fan W."/>
        </authorList>
    </citation>
    <scope>NUCLEOTIDE SEQUENCE</scope>
    <source>
        <strain evidence="1">WSJ</strain>
        <tissue evidence="1">Leaf</tissue>
    </source>
</reference>